<evidence type="ECO:0000313" key="1">
    <source>
        <dbReference type="EMBL" id="CAH2210825.1"/>
    </source>
</evidence>
<feature type="non-terminal residue" evidence="1">
    <location>
        <position position="1"/>
    </location>
</feature>
<dbReference type="OrthoDB" id="5593012at2759"/>
<dbReference type="EMBL" id="CAKXAJ010008357">
    <property type="protein sequence ID" value="CAH2210825.1"/>
    <property type="molecule type" value="Genomic_DNA"/>
</dbReference>
<organism evidence="1 2">
    <name type="scientific">Pararge aegeria aegeria</name>
    <dbReference type="NCBI Taxonomy" id="348720"/>
    <lineage>
        <taxon>Eukaryota</taxon>
        <taxon>Metazoa</taxon>
        <taxon>Ecdysozoa</taxon>
        <taxon>Arthropoda</taxon>
        <taxon>Hexapoda</taxon>
        <taxon>Insecta</taxon>
        <taxon>Pterygota</taxon>
        <taxon>Neoptera</taxon>
        <taxon>Endopterygota</taxon>
        <taxon>Lepidoptera</taxon>
        <taxon>Glossata</taxon>
        <taxon>Ditrysia</taxon>
        <taxon>Papilionoidea</taxon>
        <taxon>Nymphalidae</taxon>
        <taxon>Satyrinae</taxon>
        <taxon>Satyrini</taxon>
        <taxon>Parargina</taxon>
        <taxon>Pararge</taxon>
    </lineage>
</organism>
<sequence length="191" mass="22670">WALFQVDAYVLPTGEVELKPSENIICSYMQKITDYWDEYVRNFHNYLNDETLQIFVQPTIMGKQMEWTAGESPNLYFLMNQDKSLLNDIQLISLVNHDAYDKVWIFLGRMKRFMDNFREAHEIDVNIIKNERDVNAFRKLCTELAKQMDEIEEVVSFQPLGLIFLNLCPFQELFRPQPRKLFEVVNSTTPE</sequence>
<reference evidence="1" key="1">
    <citation type="submission" date="2022-03" db="EMBL/GenBank/DDBJ databases">
        <authorList>
            <person name="Lindestad O."/>
        </authorList>
    </citation>
    <scope>NUCLEOTIDE SEQUENCE</scope>
</reference>
<dbReference type="Proteomes" id="UP000838756">
    <property type="component" value="Unassembled WGS sequence"/>
</dbReference>
<comment type="caution">
    <text evidence="1">The sequence shown here is derived from an EMBL/GenBank/DDBJ whole genome shotgun (WGS) entry which is preliminary data.</text>
</comment>
<keyword evidence="2" id="KW-1185">Reference proteome</keyword>
<proteinExistence type="predicted"/>
<name>A0A8S4QHN2_9NEOP</name>
<evidence type="ECO:0000313" key="2">
    <source>
        <dbReference type="Proteomes" id="UP000838756"/>
    </source>
</evidence>
<dbReference type="AlphaFoldDB" id="A0A8S4QHN2"/>
<accession>A0A8S4QHN2</accession>
<protein>
    <submittedName>
        <fullName evidence="1">Jg216 protein</fullName>
    </submittedName>
</protein>
<gene>
    <name evidence="1" type="primary">jg216</name>
    <name evidence="1" type="ORF">PAEG_LOCUS2683</name>
</gene>